<evidence type="ECO:0000259" key="2">
    <source>
        <dbReference type="Pfam" id="PF20478"/>
    </source>
</evidence>
<comment type="caution">
    <text evidence="3">The sequence shown here is derived from an EMBL/GenBank/DDBJ whole genome shotgun (WGS) entry which is preliminary data.</text>
</comment>
<feature type="compositionally biased region" description="Acidic residues" evidence="1">
    <location>
        <begin position="39"/>
        <end position="53"/>
    </location>
</feature>
<evidence type="ECO:0000256" key="1">
    <source>
        <dbReference type="SAM" id="MobiDB-lite"/>
    </source>
</evidence>
<accession>A0A2G8K2P0</accession>
<organism evidence="3 4">
    <name type="scientific">Stichopus japonicus</name>
    <name type="common">Sea cucumber</name>
    <dbReference type="NCBI Taxonomy" id="307972"/>
    <lineage>
        <taxon>Eukaryota</taxon>
        <taxon>Metazoa</taxon>
        <taxon>Echinodermata</taxon>
        <taxon>Eleutherozoa</taxon>
        <taxon>Echinozoa</taxon>
        <taxon>Holothuroidea</taxon>
        <taxon>Aspidochirotacea</taxon>
        <taxon>Aspidochirotida</taxon>
        <taxon>Stichopodidae</taxon>
        <taxon>Apostichopus</taxon>
    </lineage>
</organism>
<evidence type="ECO:0000313" key="3">
    <source>
        <dbReference type="EMBL" id="PIK42272.1"/>
    </source>
</evidence>
<dbReference type="EMBL" id="MRZV01000947">
    <property type="protein sequence ID" value="PIK42272.1"/>
    <property type="molecule type" value="Genomic_DNA"/>
</dbReference>
<protein>
    <recommendedName>
        <fullName evidence="2">P2X purinoreceptor 7 intracellular domain-containing protein</fullName>
    </recommendedName>
</protein>
<dbReference type="STRING" id="307972.A0A2G8K2P0"/>
<feature type="compositionally biased region" description="Acidic residues" evidence="1">
    <location>
        <begin position="73"/>
        <end position="83"/>
    </location>
</feature>
<feature type="domain" description="P2X purinoreceptor 7 intracellular" evidence="2">
    <location>
        <begin position="99"/>
        <end position="227"/>
    </location>
</feature>
<evidence type="ECO:0000313" key="4">
    <source>
        <dbReference type="Proteomes" id="UP000230750"/>
    </source>
</evidence>
<keyword evidence="4" id="KW-1185">Reference proteome</keyword>
<dbReference type="OrthoDB" id="5955457at2759"/>
<dbReference type="PANTHER" id="PTHR36981:SF1">
    <property type="entry name" value="P2X PURINORECEPTOR 7 INTRACELLULAR DOMAIN-CONTAINING PROTEIN"/>
    <property type="match status" value="1"/>
</dbReference>
<dbReference type="PANTHER" id="PTHR36981">
    <property type="entry name" value="ZGC:195170"/>
    <property type="match status" value="1"/>
</dbReference>
<feature type="region of interest" description="Disordered" evidence="1">
    <location>
        <begin position="39"/>
        <end position="97"/>
    </location>
</feature>
<sequence length="231" mass="26420">MKLSLLRSIFYWTNSRYYQTSLPKTNMTVPYFPLSIEVESSDTDESSENDGENIADQQYLPGGGDIQPYMYEPETDDSGDENDGEGRAGGGDVQGDEGNRQRNLDWCTCGHCAIMTTARECRCCTEIDQVKVVMEEEGVGCITTHPGFHAVCLDRWGLRTAYFAYRQQYGENARESSLHEKYRHVAYRQLVRFCWQFLGKDVRVILPACAVLKIRDTFPSDNYEGFRLPRL</sequence>
<dbReference type="InterPro" id="IPR046815">
    <property type="entry name" value="P2RX7_C"/>
</dbReference>
<dbReference type="Pfam" id="PF20478">
    <property type="entry name" value="P2RX7_C"/>
    <property type="match status" value="1"/>
</dbReference>
<dbReference type="AlphaFoldDB" id="A0A2G8K2P0"/>
<gene>
    <name evidence="3" type="ORF">BSL78_20881</name>
</gene>
<proteinExistence type="predicted"/>
<name>A0A2G8K2P0_STIJA</name>
<dbReference type="Proteomes" id="UP000230750">
    <property type="component" value="Unassembled WGS sequence"/>
</dbReference>
<reference evidence="3 4" key="1">
    <citation type="journal article" date="2017" name="PLoS Biol.">
        <title>The sea cucumber genome provides insights into morphological evolution and visceral regeneration.</title>
        <authorList>
            <person name="Zhang X."/>
            <person name="Sun L."/>
            <person name="Yuan J."/>
            <person name="Sun Y."/>
            <person name="Gao Y."/>
            <person name="Zhang L."/>
            <person name="Li S."/>
            <person name="Dai H."/>
            <person name="Hamel J.F."/>
            <person name="Liu C."/>
            <person name="Yu Y."/>
            <person name="Liu S."/>
            <person name="Lin W."/>
            <person name="Guo K."/>
            <person name="Jin S."/>
            <person name="Xu P."/>
            <person name="Storey K.B."/>
            <person name="Huan P."/>
            <person name="Zhang T."/>
            <person name="Zhou Y."/>
            <person name="Zhang J."/>
            <person name="Lin C."/>
            <person name="Li X."/>
            <person name="Xing L."/>
            <person name="Huo D."/>
            <person name="Sun M."/>
            <person name="Wang L."/>
            <person name="Mercier A."/>
            <person name="Li F."/>
            <person name="Yang H."/>
            <person name="Xiang J."/>
        </authorList>
    </citation>
    <scope>NUCLEOTIDE SEQUENCE [LARGE SCALE GENOMIC DNA]</scope>
    <source>
        <strain evidence="3">Shaxun</strain>
        <tissue evidence="3">Muscle</tissue>
    </source>
</reference>